<reference evidence="3" key="1">
    <citation type="submission" date="2024-02" db="UniProtKB">
        <authorList>
            <consortium name="WormBaseParasite"/>
        </authorList>
    </citation>
    <scope>IDENTIFICATION</scope>
</reference>
<evidence type="ECO:0000313" key="3">
    <source>
        <dbReference type="WBParaSite" id="MBELARI_LOCUS1"/>
    </source>
</evidence>
<name>A0AAF3J1B0_9BILA</name>
<dbReference type="Proteomes" id="UP000887575">
    <property type="component" value="Unassembled WGS sequence"/>
</dbReference>
<evidence type="ECO:0000256" key="1">
    <source>
        <dbReference type="SAM" id="SignalP"/>
    </source>
</evidence>
<proteinExistence type="predicted"/>
<feature type="chain" id="PRO_5042145387" evidence="1">
    <location>
        <begin position="21"/>
        <end position="82"/>
    </location>
</feature>
<feature type="signal peptide" evidence="1">
    <location>
        <begin position="1"/>
        <end position="20"/>
    </location>
</feature>
<keyword evidence="2" id="KW-1185">Reference proteome</keyword>
<evidence type="ECO:0000313" key="2">
    <source>
        <dbReference type="Proteomes" id="UP000887575"/>
    </source>
</evidence>
<keyword evidence="1" id="KW-0732">Signal</keyword>
<protein>
    <submittedName>
        <fullName evidence="3">Uncharacterized protein</fullName>
    </submittedName>
</protein>
<organism evidence="2 3">
    <name type="scientific">Mesorhabditis belari</name>
    <dbReference type="NCBI Taxonomy" id="2138241"/>
    <lineage>
        <taxon>Eukaryota</taxon>
        <taxon>Metazoa</taxon>
        <taxon>Ecdysozoa</taxon>
        <taxon>Nematoda</taxon>
        <taxon>Chromadorea</taxon>
        <taxon>Rhabditida</taxon>
        <taxon>Rhabditina</taxon>
        <taxon>Rhabditomorpha</taxon>
        <taxon>Rhabditoidea</taxon>
        <taxon>Rhabditidae</taxon>
        <taxon>Mesorhabditinae</taxon>
        <taxon>Mesorhabditis</taxon>
    </lineage>
</organism>
<dbReference type="AlphaFoldDB" id="A0AAF3J1B0"/>
<accession>A0AAF3J1B0</accession>
<sequence length="82" mass="8759">MASKRLTRLFLVCLIAFSMAISDGGDDDDQVEKASIGVERSGRLRRGICNLSCSCGWGNCKIAPGYAGSTCCSSGYAWHCCQ</sequence>
<dbReference type="WBParaSite" id="MBELARI_LOCUS1">
    <property type="protein sequence ID" value="MBELARI_LOCUS1"/>
    <property type="gene ID" value="MBELARI_LOCUS1"/>
</dbReference>